<dbReference type="SUPFAM" id="SSF48371">
    <property type="entry name" value="ARM repeat"/>
    <property type="match status" value="1"/>
</dbReference>
<name>A0A6J4IUQ2_9CHLR</name>
<sequence>MPPPSHDRIRQAIIALHAQDRASTARLAPDTPGHPTMYVMAAEALEAGRLPVDYWEMIASFHGLLALRERAAFADLLLPLLDAIVAHDGGLPYMLARACDEYLFPEDTWMVPPLLTAVNSVQAWDDATALSALSLLDDPRVDELLLALLRAERGTLQPVAVMALAERGAGAAVPPLMSLLSANPDPAVVSALGLLRAPAAVAPLLAIVAQTRAVAAETVDEWDEDADDMLDAREHASDLLVAAVDALGLIGDPRAIVPLAALLDVRAPDEDEDDSLALRAALALSRLGDPRAQPLLDAAAAGGASLPVALRLMELSDPRGVPAMVDCYQNNPYSYPSGRRDMNARHALLRDLSRSGTPAVIPFLRWVAGHDHAQTDQGWTLAEEAERAIDRILARERAFPAIHAGS</sequence>
<dbReference type="InterPro" id="IPR004155">
    <property type="entry name" value="PBS_lyase_HEAT"/>
</dbReference>
<proteinExistence type="predicted"/>
<reference evidence="1" key="1">
    <citation type="submission" date="2020-02" db="EMBL/GenBank/DDBJ databases">
        <authorList>
            <person name="Meier V. D."/>
        </authorList>
    </citation>
    <scope>NUCLEOTIDE SEQUENCE</scope>
    <source>
        <strain evidence="1">AVDCRST_MAG26</strain>
    </source>
</reference>
<dbReference type="SMART" id="SM00567">
    <property type="entry name" value="EZ_HEAT"/>
    <property type="match status" value="3"/>
</dbReference>
<dbReference type="AlphaFoldDB" id="A0A6J4IUQ2"/>
<evidence type="ECO:0000313" key="1">
    <source>
        <dbReference type="EMBL" id="CAA9262554.1"/>
    </source>
</evidence>
<dbReference type="Gene3D" id="1.25.10.10">
    <property type="entry name" value="Leucine-rich Repeat Variant"/>
    <property type="match status" value="1"/>
</dbReference>
<dbReference type="InterPro" id="IPR016024">
    <property type="entry name" value="ARM-type_fold"/>
</dbReference>
<evidence type="ECO:0008006" key="2">
    <source>
        <dbReference type="Google" id="ProtNLM"/>
    </source>
</evidence>
<gene>
    <name evidence="1" type="ORF">AVDCRST_MAG26-2394</name>
</gene>
<dbReference type="EMBL" id="CADCTK010000553">
    <property type="protein sequence ID" value="CAA9262554.1"/>
    <property type="molecule type" value="Genomic_DNA"/>
</dbReference>
<organism evidence="1">
    <name type="scientific">uncultured Chloroflexia bacterium</name>
    <dbReference type="NCBI Taxonomy" id="1672391"/>
    <lineage>
        <taxon>Bacteria</taxon>
        <taxon>Bacillati</taxon>
        <taxon>Chloroflexota</taxon>
        <taxon>Chloroflexia</taxon>
        <taxon>environmental samples</taxon>
    </lineage>
</organism>
<accession>A0A6J4IUQ2</accession>
<dbReference type="Pfam" id="PF03130">
    <property type="entry name" value="HEAT_PBS"/>
    <property type="match status" value="1"/>
</dbReference>
<dbReference type="InterPro" id="IPR011989">
    <property type="entry name" value="ARM-like"/>
</dbReference>
<protein>
    <recommendedName>
        <fullName evidence="2">HEAT repeat domain-containing protein</fullName>
    </recommendedName>
</protein>